<dbReference type="Pfam" id="PF19910">
    <property type="entry name" value="DUF6383"/>
    <property type="match status" value="1"/>
</dbReference>
<feature type="chain" id="PRO_5005436379" description="DUF6383 domain-containing protein" evidence="1">
    <location>
        <begin position="23"/>
        <end position="1160"/>
    </location>
</feature>
<comment type="caution">
    <text evidence="3">The sequence shown here is derived from an EMBL/GenBank/DDBJ whole genome shotgun (WGS) entry which is preliminary data.</text>
</comment>
<protein>
    <recommendedName>
        <fullName evidence="2">DUF6383 domain-containing protein</fullName>
    </recommendedName>
</protein>
<dbReference type="PATRIC" id="fig|927665.4.peg.2688"/>
<evidence type="ECO:0000313" key="3">
    <source>
        <dbReference type="EMBL" id="KKB54860.1"/>
    </source>
</evidence>
<dbReference type="EMBL" id="AQHV01000012">
    <property type="protein sequence ID" value="KKB54860.1"/>
    <property type="molecule type" value="Genomic_DNA"/>
</dbReference>
<dbReference type="InterPro" id="IPR045963">
    <property type="entry name" value="DUF6383"/>
</dbReference>
<feature type="domain" description="DUF6383" evidence="2">
    <location>
        <begin position="1085"/>
        <end position="1159"/>
    </location>
</feature>
<proteinExistence type="predicted"/>
<reference evidence="3 4" key="1">
    <citation type="submission" date="2013-04" db="EMBL/GenBank/DDBJ databases">
        <title>The Genome Sequence of Parabacteroides goldsteinii DSM 19448.</title>
        <authorList>
            <consortium name="The Broad Institute Genomics Platform"/>
            <person name="Earl A."/>
            <person name="Ward D."/>
            <person name="Feldgarden M."/>
            <person name="Gevers D."/>
            <person name="Martens E."/>
            <person name="Sakamoto M."/>
            <person name="Benno Y."/>
            <person name="Song Y."/>
            <person name="Liu C."/>
            <person name="Lee J."/>
            <person name="Bolanos M."/>
            <person name="Vaisanen M.L."/>
            <person name="Finegold S.M."/>
            <person name="Walker B."/>
            <person name="Young S."/>
            <person name="Zeng Q."/>
            <person name="Gargeya S."/>
            <person name="Fitzgerald M."/>
            <person name="Haas B."/>
            <person name="Abouelleil A."/>
            <person name="Allen A.W."/>
            <person name="Alvarado L."/>
            <person name="Arachchi H.M."/>
            <person name="Berlin A.M."/>
            <person name="Chapman S.B."/>
            <person name="Gainer-Dewar J."/>
            <person name="Goldberg J."/>
            <person name="Griggs A."/>
            <person name="Gujja S."/>
            <person name="Hansen M."/>
            <person name="Howarth C."/>
            <person name="Imamovic A."/>
            <person name="Ireland A."/>
            <person name="Larimer J."/>
            <person name="McCowan C."/>
            <person name="Murphy C."/>
            <person name="Pearson M."/>
            <person name="Poon T.W."/>
            <person name="Priest M."/>
            <person name="Roberts A."/>
            <person name="Saif S."/>
            <person name="Shea T."/>
            <person name="Sisk P."/>
            <person name="Sykes S."/>
            <person name="Wortman J."/>
            <person name="Nusbaum C."/>
            <person name="Birren B."/>
        </authorList>
    </citation>
    <scope>NUCLEOTIDE SEQUENCE [LARGE SCALE GENOMIC DNA]</scope>
    <source>
        <strain evidence="3 4">DSM 19448</strain>
    </source>
</reference>
<dbReference type="AlphaFoldDB" id="A0A0F5JBF5"/>
<keyword evidence="1" id="KW-0732">Signal</keyword>
<gene>
    <name evidence="3" type="ORF">HMPREF1535_02613</name>
</gene>
<feature type="signal peptide" evidence="1">
    <location>
        <begin position="1"/>
        <end position="22"/>
    </location>
</feature>
<accession>A0A0F5JBF5</accession>
<organism evidence="3 4">
    <name type="scientific">Parabacteroides goldsteinii DSM 19448 = WAL 12034</name>
    <dbReference type="NCBI Taxonomy" id="927665"/>
    <lineage>
        <taxon>Bacteria</taxon>
        <taxon>Pseudomonadati</taxon>
        <taxon>Bacteroidota</taxon>
        <taxon>Bacteroidia</taxon>
        <taxon>Bacteroidales</taxon>
        <taxon>Tannerellaceae</taxon>
        <taxon>Parabacteroides</taxon>
    </lineage>
</organism>
<sequence>MNKKFSTLVVGAMLCSAVGASAQIQNSVSANVPDNFGYDWKTLSHFVMADTLHKAPTYPFDVTEIKDYTAGNILYQLSNAAGDSVLVQLRDKETGALYLKMDSISKAPLNYSLWRVKVDAADGVSGAKFTFTNAETGVDLIFDDQTTNSNVLASATANLSVANADSTILNGCQNKWQWYNSATNNGAAISTPTAVFAYFGASNDSVMVMQLNDKDQVVAVKYPRTVVGATGVSAITDALKLRPRLASPLVLDPLALNTLVDFNAEGTFKLKSSADPTIASEFISGEFKAVSADAFLKAPVNFSAGVSAVSDQFAQDTLGLNSADSLNLYVALQSKADATKYMMVDSVPAAGYNDYVPFKFSAYDKAASSLSDTILATRFLYKFTYYASTDSLVIEPLNALPMASVSGNYEWRNKGIAYNSYYNNRRAFLAADNQPTTALRDAAQDSVVVTLVELGNTTALTAYNNDGTSVTTPKFNFDGRDLSSKWLQRVTLTEGLNYIMTNGKYVVANFVDWTQYDVPTEAQKFTYLPATMWDVEKIGCEGDATSPVKIANREFTNEVFAGQLYKDANGKIFIIDNKYNVSIDNASTKPLYNKDAFDITTVVAKDGAAAADIIANPYHGYKYVTADDQKFSEFKLKYNASNNITGGKDVFVAVNSDLNFIATADGSSTYFQVEQVGASPVTFGTNGDLKKYVYKLKVRDANLIDNDSCYVYLAEITQADGTKRTYYKAYTKEQAAANNAKDAIFYLKSDQKDADNEYYTLIDTVGSTFTTGTLVLNNATRVALGDGVQHMTSINLRNYVTDDIDAFALVDASRDLYQNVDDLSGKTVKIYRERQGNSTECLYENSTNGFNFLGIGTGTDFKPGENYTTALYLHAIGGEHMPQYMLGVAVDTVKNGKWCDKHGYNPTCSGEHFEPVDYKGYLYGRFLVNLNDSTDNAYMYNNVYTRLAFMEGVIKDGVFYQVNAGKGYTLASLSKEYGVIAPADFSDNTKLVPTTLTKDVHANCLFSLRKITDDGEDFLLETNLAGVSGIGSFKGAWVKIENGVPVLAKSTQEVGGSHDGDEAKVEELVKQAQVFSLKDAEGEIATDNESISSTSEISIIAAKGSVRVLNAAGKSVKITNLLGQAIAETIATSNDVEVNAPAGIVVVAIEGETAVKAIVK</sequence>
<evidence type="ECO:0000256" key="1">
    <source>
        <dbReference type="SAM" id="SignalP"/>
    </source>
</evidence>
<dbReference type="Proteomes" id="UP000033047">
    <property type="component" value="Unassembled WGS sequence"/>
</dbReference>
<evidence type="ECO:0000313" key="4">
    <source>
        <dbReference type="Proteomes" id="UP000033047"/>
    </source>
</evidence>
<evidence type="ECO:0000259" key="2">
    <source>
        <dbReference type="Pfam" id="PF19910"/>
    </source>
</evidence>
<dbReference type="RefSeq" id="WP_148499112.1">
    <property type="nucleotide sequence ID" value="NZ_KQ033912.1"/>
</dbReference>
<name>A0A0F5JBF5_9BACT</name>
<dbReference type="HOGENOM" id="CLU_261349_0_0_10"/>